<proteinExistence type="predicted"/>
<dbReference type="HOGENOM" id="CLU_662941_0_0_1"/>
<dbReference type="AlphaFoldDB" id="F0WGC7"/>
<name>F0WGC7_9STRA</name>
<dbReference type="EMBL" id="FR824135">
    <property type="protein sequence ID" value="CCA20287.1"/>
    <property type="molecule type" value="Genomic_DNA"/>
</dbReference>
<sequence>MKDTLSDITHSRKFVHWVNTLPFSECLLVENICELRSGDILQQIVQVISPQHQILSYDLIESQSSDTLGIERIQSVLNQLARQSSTDTEALRVLNDSACALRVYEGDDDTIIEVLKIVQRLWLLHTHTFAPSEGARVQYSINQEALATHQYLTKRPELLISASKSTKLQKRDIFKKCAANGNADANGAFEPMKRLIENNTSAHDLFQRNYHPKSASNRIAQAPSIEKLAVETCHWLRSLRLFHAGDLKEIDISWLKSPIYFNDGVLLCELVATVLKRFGGMQKMPKIDICNSDTVCPNSIKMTLHGSFQCPHTLGQKKKNLRLAFQLLIQEQLFTLNPFLKSVDDIWKCFFPKCIVEVATQFELRSSQFQPRFDAIAISAGCIWHLLNHIRRNVIEREHALSRKRIYEKDPRSEA</sequence>
<accession>F0WGC7</accession>
<reference evidence="1" key="2">
    <citation type="submission" date="2011-02" db="EMBL/GenBank/DDBJ databases">
        <authorList>
            <person name="MacLean D."/>
        </authorList>
    </citation>
    <scope>NUCLEOTIDE SEQUENCE</scope>
</reference>
<protein>
    <submittedName>
        <fullName evidence="1">AlNc14C90G5658 protein</fullName>
    </submittedName>
</protein>
<evidence type="ECO:0000313" key="1">
    <source>
        <dbReference type="EMBL" id="CCA20287.1"/>
    </source>
</evidence>
<organism evidence="1">
    <name type="scientific">Albugo laibachii Nc14</name>
    <dbReference type="NCBI Taxonomy" id="890382"/>
    <lineage>
        <taxon>Eukaryota</taxon>
        <taxon>Sar</taxon>
        <taxon>Stramenopiles</taxon>
        <taxon>Oomycota</taxon>
        <taxon>Peronosporomycetes</taxon>
        <taxon>Albuginales</taxon>
        <taxon>Albuginaceae</taxon>
        <taxon>Albugo</taxon>
    </lineage>
</organism>
<gene>
    <name evidence="1" type="primary">AlNc14C90G5658</name>
    <name evidence="1" type="ORF">ALNC14_064300</name>
</gene>
<reference evidence="1" key="1">
    <citation type="journal article" date="2011" name="PLoS Biol.">
        <title>Gene gain and loss during evolution of obligate parasitism in the white rust pathogen of Arabidopsis thaliana.</title>
        <authorList>
            <person name="Kemen E."/>
            <person name="Gardiner A."/>
            <person name="Schultz-Larsen T."/>
            <person name="Kemen A.C."/>
            <person name="Balmuth A.L."/>
            <person name="Robert-Seilaniantz A."/>
            <person name="Bailey K."/>
            <person name="Holub E."/>
            <person name="Studholme D.J."/>
            <person name="Maclean D."/>
            <person name="Jones J.D."/>
        </authorList>
    </citation>
    <scope>NUCLEOTIDE SEQUENCE</scope>
</reference>